<dbReference type="EMBL" id="CAFBOZ010000002">
    <property type="protein sequence ID" value="CAB4990628.1"/>
    <property type="molecule type" value="Genomic_DNA"/>
</dbReference>
<dbReference type="SUPFAM" id="SSF55909">
    <property type="entry name" value="Pentein"/>
    <property type="match status" value="1"/>
</dbReference>
<dbReference type="GO" id="GO:0019546">
    <property type="term" value="P:L-arginine deiminase pathway"/>
    <property type="evidence" value="ECO:0007669"/>
    <property type="project" value="TreeGrafter"/>
</dbReference>
<accession>A0A6J7NDS9</accession>
<dbReference type="PANTHER" id="PTHR47271">
    <property type="entry name" value="ARGININE DEIMINASE"/>
    <property type="match status" value="1"/>
</dbReference>
<name>A0A6J7NDS9_9ZZZZ</name>
<evidence type="ECO:0000313" key="1">
    <source>
        <dbReference type="EMBL" id="CAB4962637.1"/>
    </source>
</evidence>
<dbReference type="GO" id="GO:0016990">
    <property type="term" value="F:arginine deiminase activity"/>
    <property type="evidence" value="ECO:0007669"/>
    <property type="project" value="TreeGrafter"/>
</dbReference>
<sequence length="356" mass="39708">MDMSDRDGDTGSANFDFDTIPAYRPGSPPQYLGYHDEVDFLDEIEAVWGQRWGAQGIGRLREVAMSPPTEVEVLPEYDKDRSFFLYGGNLPNLELMQEQHAGLMAAYRALDIDVRVFEYPESPRSAYGPLKRAVSAAAGFVINGGAIIAREGAPYWRGRSRYISQYLQSINCPILYTVHGRGVCEGGAFTRMSDDFIVAMLSQDCNADGLEQVRPILERAGYQVWAARSPGPLHGYHPEIFGWMHADMWIAPLGPKLALVYPPWCDFETLRHLHSIGYTLIEADRGEQESLAPVNMITVEPGLVIMPSGAPRTKRLVQEQGIEVIEVPYDEVIKYGGGIRCTTMQLVRDAGPRTFD</sequence>
<reference evidence="2" key="1">
    <citation type="submission" date="2020-05" db="EMBL/GenBank/DDBJ databases">
        <authorList>
            <person name="Chiriac C."/>
            <person name="Salcher M."/>
            <person name="Ghai R."/>
            <person name="Kavagutti S V."/>
        </authorList>
    </citation>
    <scope>NUCLEOTIDE SEQUENCE</scope>
</reference>
<evidence type="ECO:0000313" key="2">
    <source>
        <dbReference type="EMBL" id="CAB4990628.1"/>
    </source>
</evidence>
<protein>
    <submittedName>
        <fullName evidence="2">Unannotated protein</fullName>
    </submittedName>
</protein>
<gene>
    <name evidence="1" type="ORF">UFOPK3773_02093</name>
    <name evidence="2" type="ORF">UFOPK3992_00021</name>
</gene>
<dbReference type="AlphaFoldDB" id="A0A6J7NDS9"/>
<proteinExistence type="predicted"/>
<dbReference type="Gene3D" id="3.75.10.10">
    <property type="entry name" value="L-arginine/glycine Amidinotransferase, Chain A"/>
    <property type="match status" value="1"/>
</dbReference>
<organism evidence="2">
    <name type="scientific">freshwater metagenome</name>
    <dbReference type="NCBI Taxonomy" id="449393"/>
    <lineage>
        <taxon>unclassified sequences</taxon>
        <taxon>metagenomes</taxon>
        <taxon>ecological metagenomes</taxon>
    </lineage>
</organism>
<dbReference type="PANTHER" id="PTHR47271:SF2">
    <property type="entry name" value="ARGININE DEIMINASE"/>
    <property type="match status" value="1"/>
</dbReference>
<dbReference type="EMBL" id="CAFBNF010000323">
    <property type="protein sequence ID" value="CAB4962637.1"/>
    <property type="molecule type" value="Genomic_DNA"/>
</dbReference>
<dbReference type="Pfam" id="PF02274">
    <property type="entry name" value="ADI"/>
    <property type="match status" value="1"/>
</dbReference>